<feature type="transmembrane region" description="Helical" evidence="3">
    <location>
        <begin position="154"/>
        <end position="174"/>
    </location>
</feature>
<feature type="transmembrane region" description="Helical" evidence="3">
    <location>
        <begin position="256"/>
        <end position="278"/>
    </location>
</feature>
<dbReference type="PANTHER" id="PTHR11360">
    <property type="entry name" value="MONOCARBOXYLATE TRANSPORTER"/>
    <property type="match status" value="1"/>
</dbReference>
<evidence type="ECO:0000313" key="5">
    <source>
        <dbReference type="Proteomes" id="UP000235672"/>
    </source>
</evidence>
<evidence type="ECO:0000313" key="4">
    <source>
        <dbReference type="EMBL" id="PMD17600.1"/>
    </source>
</evidence>
<feature type="transmembrane region" description="Helical" evidence="3">
    <location>
        <begin position="321"/>
        <end position="340"/>
    </location>
</feature>
<proteinExistence type="inferred from homology"/>
<keyword evidence="3" id="KW-0812">Transmembrane</keyword>
<dbReference type="Gene3D" id="1.20.1250.20">
    <property type="entry name" value="MFS general substrate transporter like domains"/>
    <property type="match status" value="2"/>
</dbReference>
<comment type="similarity">
    <text evidence="2">Belongs to the major facilitator superfamily. Monocarboxylate porter (TC 2.A.1.13) family.</text>
</comment>
<feature type="transmembrane region" description="Helical" evidence="3">
    <location>
        <begin position="181"/>
        <end position="200"/>
    </location>
</feature>
<dbReference type="OrthoDB" id="2213137at2759"/>
<dbReference type="GO" id="GO:0016020">
    <property type="term" value="C:membrane"/>
    <property type="evidence" value="ECO:0007669"/>
    <property type="project" value="UniProtKB-SubCell"/>
</dbReference>
<keyword evidence="5" id="KW-1185">Reference proteome</keyword>
<keyword evidence="3" id="KW-1133">Transmembrane helix</keyword>
<dbReference type="CDD" id="cd17352">
    <property type="entry name" value="MFS_MCT_SLC16"/>
    <property type="match status" value="1"/>
</dbReference>
<dbReference type="Pfam" id="PF07690">
    <property type="entry name" value="MFS_1"/>
    <property type="match status" value="2"/>
</dbReference>
<gene>
    <name evidence="4" type="ORF">NA56DRAFT_578727</name>
</gene>
<evidence type="ECO:0000256" key="3">
    <source>
        <dbReference type="SAM" id="Phobius"/>
    </source>
</evidence>
<feature type="transmembrane region" description="Helical" evidence="3">
    <location>
        <begin position="346"/>
        <end position="364"/>
    </location>
</feature>
<feature type="transmembrane region" description="Helical" evidence="3">
    <location>
        <begin position="376"/>
        <end position="397"/>
    </location>
</feature>
<dbReference type="AlphaFoldDB" id="A0A2J6PU89"/>
<dbReference type="Proteomes" id="UP000235672">
    <property type="component" value="Unassembled WGS sequence"/>
</dbReference>
<evidence type="ECO:0000256" key="1">
    <source>
        <dbReference type="ARBA" id="ARBA00004141"/>
    </source>
</evidence>
<dbReference type="InterPro" id="IPR011701">
    <property type="entry name" value="MFS"/>
</dbReference>
<dbReference type="SUPFAM" id="SSF103473">
    <property type="entry name" value="MFS general substrate transporter"/>
    <property type="match status" value="1"/>
</dbReference>
<dbReference type="InterPro" id="IPR036259">
    <property type="entry name" value="MFS_trans_sf"/>
</dbReference>
<comment type="subcellular location">
    <subcellularLocation>
        <location evidence="1">Membrane</location>
        <topology evidence="1">Multi-pass membrane protein</topology>
    </subcellularLocation>
</comment>
<feature type="transmembrane region" description="Helical" evidence="3">
    <location>
        <begin position="94"/>
        <end position="116"/>
    </location>
</feature>
<feature type="transmembrane region" description="Helical" evidence="3">
    <location>
        <begin position="409"/>
        <end position="431"/>
    </location>
</feature>
<reference evidence="4 5" key="1">
    <citation type="submission" date="2016-05" db="EMBL/GenBank/DDBJ databases">
        <title>A degradative enzymes factory behind the ericoid mycorrhizal symbiosis.</title>
        <authorList>
            <consortium name="DOE Joint Genome Institute"/>
            <person name="Martino E."/>
            <person name="Morin E."/>
            <person name="Grelet G."/>
            <person name="Kuo A."/>
            <person name="Kohler A."/>
            <person name="Daghino S."/>
            <person name="Barry K."/>
            <person name="Choi C."/>
            <person name="Cichocki N."/>
            <person name="Clum A."/>
            <person name="Copeland A."/>
            <person name="Hainaut M."/>
            <person name="Haridas S."/>
            <person name="Labutti K."/>
            <person name="Lindquist E."/>
            <person name="Lipzen A."/>
            <person name="Khouja H.-R."/>
            <person name="Murat C."/>
            <person name="Ohm R."/>
            <person name="Olson A."/>
            <person name="Spatafora J."/>
            <person name="Veneault-Fourrey C."/>
            <person name="Henrissat B."/>
            <person name="Grigoriev I."/>
            <person name="Martin F."/>
            <person name="Perotto S."/>
        </authorList>
    </citation>
    <scope>NUCLEOTIDE SEQUENCE [LARGE SCALE GENOMIC DNA]</scope>
    <source>
        <strain evidence="4 5">UAMH 7357</strain>
    </source>
</reference>
<dbReference type="InterPro" id="IPR050327">
    <property type="entry name" value="Proton-linked_MCT"/>
</dbReference>
<feature type="transmembrane region" description="Helical" evidence="3">
    <location>
        <begin position="123"/>
        <end position="142"/>
    </location>
</feature>
<dbReference type="GO" id="GO:0022857">
    <property type="term" value="F:transmembrane transporter activity"/>
    <property type="evidence" value="ECO:0007669"/>
    <property type="project" value="InterPro"/>
</dbReference>
<name>A0A2J6PU89_9HELO</name>
<dbReference type="EMBL" id="KZ613499">
    <property type="protein sequence ID" value="PMD17600.1"/>
    <property type="molecule type" value="Genomic_DNA"/>
</dbReference>
<protein>
    <submittedName>
        <fullName evidence="4">MFS transporter-like protein</fullName>
    </submittedName>
</protein>
<keyword evidence="3" id="KW-0472">Membrane</keyword>
<accession>A0A2J6PU89</accession>
<evidence type="ECO:0000256" key="2">
    <source>
        <dbReference type="ARBA" id="ARBA00006727"/>
    </source>
</evidence>
<sequence length="491" mass="53302">MSAHAPAGVGGIDIGLEDTRNCNSKWEPEKTVARENPEQSTEQDVPPDGGYGWVCVACTFLINAHTWGVNSSYGIFLAHYLANDTFPGATALEYAFVGGLSISMALIVSPIATIWTKKFGTQISLFIGILFQTAGLLGASFAHEIWHLFLSQGLAFGFGMGFQFVASVGIVPQWFSKRRSFANSIAASGSGIGGLTYSLASQAMIQSIGLGWAFRVLAILAFAVNALCAIVIRDRNRAIGSVQLAFDVSLFRRKEFILLQLWGFFSMLGYIVLLFSLPNYARSVGLSAKQGSVIGALLNLGQGAGRPLVGYFSDAFGRINMAGTCSFFAGLWCLVIWTFAKDFGVLIFFALIVGTVSGTFWATVAPVGAEVVGMKILPSALAIMWVVLVLPCTFAEPIGLELRTKSGDIYLHAQIFTGFMYIAAALCMWFLRAWKIGELERTARTKEEREQELQDEDLVPRGGSGILRHQSRSSVRSTVQAAKGLWSWQRV</sequence>
<organism evidence="4 5">
    <name type="scientific">Hyaloscypha hepaticicola</name>
    <dbReference type="NCBI Taxonomy" id="2082293"/>
    <lineage>
        <taxon>Eukaryota</taxon>
        <taxon>Fungi</taxon>
        <taxon>Dikarya</taxon>
        <taxon>Ascomycota</taxon>
        <taxon>Pezizomycotina</taxon>
        <taxon>Leotiomycetes</taxon>
        <taxon>Helotiales</taxon>
        <taxon>Hyaloscyphaceae</taxon>
        <taxon>Hyaloscypha</taxon>
    </lineage>
</organism>
<feature type="transmembrane region" description="Helical" evidence="3">
    <location>
        <begin position="212"/>
        <end position="232"/>
    </location>
</feature>
<dbReference type="PANTHER" id="PTHR11360:SF315">
    <property type="entry name" value="TRANSPORTER MCH2-RELATED"/>
    <property type="match status" value="1"/>
</dbReference>